<dbReference type="FunFam" id="2.60.40.10:FF:000211">
    <property type="entry name" value="Obscurin-like protein 1"/>
    <property type="match status" value="3"/>
</dbReference>
<reference evidence="9" key="2">
    <citation type="submission" date="2025-09" db="UniProtKB">
        <authorList>
            <consortium name="Ensembl"/>
        </authorList>
    </citation>
    <scope>IDENTIFICATION</scope>
</reference>
<dbReference type="InterPro" id="IPR003599">
    <property type="entry name" value="Ig_sub"/>
</dbReference>
<dbReference type="SMART" id="SM00408">
    <property type="entry name" value="IGc2"/>
    <property type="match status" value="7"/>
</dbReference>
<feature type="domain" description="Ig-like" evidence="7">
    <location>
        <begin position="781"/>
        <end position="862"/>
    </location>
</feature>
<evidence type="ECO:0000256" key="6">
    <source>
        <dbReference type="ARBA" id="ARBA00023319"/>
    </source>
</evidence>
<evidence type="ECO:0000256" key="4">
    <source>
        <dbReference type="ARBA" id="ARBA00022737"/>
    </source>
</evidence>
<keyword evidence="2" id="KW-0963">Cytoplasm</keyword>
<dbReference type="Gene3D" id="2.60.40.10">
    <property type="entry name" value="Immunoglobulins"/>
    <property type="match status" value="10"/>
</dbReference>
<dbReference type="InterPro" id="IPR036179">
    <property type="entry name" value="Ig-like_dom_sf"/>
</dbReference>
<evidence type="ECO:0000256" key="5">
    <source>
        <dbReference type="ARBA" id="ARBA00023157"/>
    </source>
</evidence>
<gene>
    <name evidence="9" type="primary">obsl1a</name>
</gene>
<dbReference type="SUPFAM" id="SSF48726">
    <property type="entry name" value="Immunoglobulin"/>
    <property type="match status" value="9"/>
</dbReference>
<evidence type="ECO:0000259" key="7">
    <source>
        <dbReference type="PROSITE" id="PS50835"/>
    </source>
</evidence>
<dbReference type="InterPro" id="IPR013151">
    <property type="entry name" value="Immunoglobulin_dom"/>
</dbReference>
<dbReference type="FunFam" id="2.60.40.10:FF:001084">
    <property type="entry name" value="obscurin-like isoform X3"/>
    <property type="match status" value="3"/>
</dbReference>
<evidence type="ECO:0000256" key="1">
    <source>
        <dbReference type="ARBA" id="ARBA00004496"/>
    </source>
</evidence>
<dbReference type="InterPro" id="IPR013098">
    <property type="entry name" value="Ig_I-set"/>
</dbReference>
<dbReference type="FunFam" id="2.60.40.10:FF:000502">
    <property type="entry name" value="obscurin-like protein 1 isoform X2"/>
    <property type="match status" value="1"/>
</dbReference>
<dbReference type="InterPro" id="IPR003598">
    <property type="entry name" value="Ig_sub2"/>
</dbReference>
<feature type="domain" description="Fibronectin type-III" evidence="8">
    <location>
        <begin position="488"/>
        <end position="586"/>
    </location>
</feature>
<feature type="domain" description="Ig-like" evidence="7">
    <location>
        <begin position="119"/>
        <end position="206"/>
    </location>
</feature>
<dbReference type="Ensembl" id="ENSSRHT00000008439.1">
    <property type="protein sequence ID" value="ENSSRHP00000008190.1"/>
    <property type="gene ID" value="ENSSRHG00000004765.1"/>
</dbReference>
<name>A0A673G7R6_9TELE</name>
<dbReference type="PROSITE" id="PS50853">
    <property type="entry name" value="FN3"/>
    <property type="match status" value="1"/>
</dbReference>
<dbReference type="GO" id="GO:0005737">
    <property type="term" value="C:cytoplasm"/>
    <property type="evidence" value="ECO:0007669"/>
    <property type="project" value="UniProtKB-SubCell"/>
</dbReference>
<comment type="subcellular location">
    <subcellularLocation>
        <location evidence="1">Cytoplasm</location>
    </subcellularLocation>
</comment>
<feature type="domain" description="Ig-like" evidence="7">
    <location>
        <begin position="216"/>
        <end position="302"/>
    </location>
</feature>
<evidence type="ECO:0008006" key="11">
    <source>
        <dbReference type="Google" id="ProtNLM"/>
    </source>
</evidence>
<organism evidence="9 10">
    <name type="scientific">Sinocyclocheilus rhinocerous</name>
    <dbReference type="NCBI Taxonomy" id="307959"/>
    <lineage>
        <taxon>Eukaryota</taxon>
        <taxon>Metazoa</taxon>
        <taxon>Chordata</taxon>
        <taxon>Craniata</taxon>
        <taxon>Vertebrata</taxon>
        <taxon>Euteleostomi</taxon>
        <taxon>Actinopterygii</taxon>
        <taxon>Neopterygii</taxon>
        <taxon>Teleostei</taxon>
        <taxon>Ostariophysi</taxon>
        <taxon>Cypriniformes</taxon>
        <taxon>Cyprinidae</taxon>
        <taxon>Cyprininae</taxon>
        <taxon>Sinocyclocheilus</taxon>
    </lineage>
</organism>
<sequence length="971" mass="108852">WIAGMGQRAPRVLGYPRPVLVKCGTDAVLKCQIGGDPQLDVIWERKNESILPEGRYHITQDGKVYSLYISGVTMEDAGQYICRAKNNIGETYAAATLKVEEELQQTQPAPPPQQNEVKPHFLIKPLSLRVDRGEDAAFSCKLSGEPLPQVVWEKDGKQLNEIYESSHYHVGQQDGGWFQLKIFRTRAPDGGVYMCKAINKYGEAMTGAVLLVEPIPEQREGSKTNEGKHAKFRCYVTGKPKPEIVWKKDGENIVPGRRFLIFEDREGYYTLKVLYCKQQDTGLYICAASNALGNTLSAVQLSVKGPPVRFKRALLDAEVRERDVAVLECEVPEESISTAWYLEDQRLQPGHKYNMEQKGTRRRLTIQNIGADDDGVYLCEMPDGGKTIAELAVKGTIVKKLPRRLEVMEGENAAFFVEVEQDDMDICWFKDGLQLQETHQTIIKSFGKTHILVFVNTSYQDSGTITFMAGRSTTSSKLRVKTARHCPPICPVSVQMNTDCLNGAILSWSASPNLQNSTKSVYVLERQEVGSQEWQRCLTTETATSAEVLGDSVPCEGDYRFRICCVNKYGRSGHVEFPKVVHLAPGPKIKTPLKNAVVTEGEDAVFSIELSANLIGTWFLNSQQLQDSGRFSITQSKNQHTLRIHQVPNVYDGAEITFIATGVRDSATLQIKGQEFSMSCFAAPEEKFLPMSEMDTKKTTEVGNPIVLYCEVSHPTANVQWFKDGQELHVEEGLNIQSDGSMRRIVIQSAEYFHSGVYTCQSNNDILSFNVIVEAPPVSFKEIMQEERQKSAMELDPVVLTCELSRPDEPAYWFKDGVAVLQSDNITIQSEGTMKRLIIRSAALPDAGMYTCQAGDQTMSFSVNIKEPPVTIVDPKDDIHMERYVSEEVVLNCELSRSNGEAHWFKDGLKLQESENVRLSAEGPYRRVTIFCASKLDSGEYVCDTVGDSIFFQLIIMGKYQRICFSILYCY</sequence>
<dbReference type="CDD" id="cd00063">
    <property type="entry name" value="FN3"/>
    <property type="match status" value="1"/>
</dbReference>
<evidence type="ECO:0000313" key="10">
    <source>
        <dbReference type="Proteomes" id="UP000472270"/>
    </source>
</evidence>
<evidence type="ECO:0000313" key="9">
    <source>
        <dbReference type="Ensembl" id="ENSSRHP00000008190.1"/>
    </source>
</evidence>
<keyword evidence="10" id="KW-1185">Reference proteome</keyword>
<reference evidence="9" key="1">
    <citation type="submission" date="2025-08" db="UniProtKB">
        <authorList>
            <consortium name="Ensembl"/>
        </authorList>
    </citation>
    <scope>IDENTIFICATION</scope>
</reference>
<feature type="domain" description="Ig-like" evidence="7">
    <location>
        <begin position="10"/>
        <end position="98"/>
    </location>
</feature>
<feature type="domain" description="Ig-like" evidence="7">
    <location>
        <begin position="306"/>
        <end position="392"/>
    </location>
</feature>
<accession>A0A673G7R6</accession>
<keyword evidence="3" id="KW-0597">Phosphoprotein</keyword>
<dbReference type="FunFam" id="2.60.40.10:FF:001752">
    <property type="entry name" value="obscurin-like isoform X3"/>
    <property type="match status" value="1"/>
</dbReference>
<evidence type="ECO:0000256" key="2">
    <source>
        <dbReference type="ARBA" id="ARBA00022490"/>
    </source>
</evidence>
<dbReference type="InterPro" id="IPR052385">
    <property type="entry name" value="Obscurin/Obscurin-like_Reg"/>
</dbReference>
<protein>
    <recommendedName>
        <fullName evidence="11">Obscurin like cytoskeletal adaptor 1a</fullName>
    </recommendedName>
</protein>
<keyword evidence="6" id="KW-0393">Immunoglobulin domain</keyword>
<dbReference type="InterPro" id="IPR003961">
    <property type="entry name" value="FN3_dom"/>
</dbReference>
<dbReference type="PROSITE" id="PS50835">
    <property type="entry name" value="IG_LIKE"/>
    <property type="match status" value="7"/>
</dbReference>
<dbReference type="InterPro" id="IPR013783">
    <property type="entry name" value="Ig-like_fold"/>
</dbReference>
<dbReference type="PANTHER" id="PTHR35971">
    <property type="entry name" value="SI:DKEY-31G6.6"/>
    <property type="match status" value="1"/>
</dbReference>
<dbReference type="Pfam" id="PF00047">
    <property type="entry name" value="ig"/>
    <property type="match status" value="1"/>
</dbReference>
<dbReference type="InterPro" id="IPR036116">
    <property type="entry name" value="FN3_sf"/>
</dbReference>
<dbReference type="InterPro" id="IPR007110">
    <property type="entry name" value="Ig-like_dom"/>
</dbReference>
<feature type="domain" description="Ig-like" evidence="7">
    <location>
        <begin position="868"/>
        <end position="943"/>
    </location>
</feature>
<dbReference type="Proteomes" id="UP000472270">
    <property type="component" value="Unassembled WGS sequence"/>
</dbReference>
<dbReference type="PANTHER" id="PTHR35971:SF3">
    <property type="entry name" value="OBSCURIN-LIKE PROTEIN 1 ISOFORM X1"/>
    <property type="match status" value="1"/>
</dbReference>
<dbReference type="Pfam" id="PF07679">
    <property type="entry name" value="I-set"/>
    <property type="match status" value="7"/>
</dbReference>
<dbReference type="SUPFAM" id="SSF49265">
    <property type="entry name" value="Fibronectin type III"/>
    <property type="match status" value="1"/>
</dbReference>
<dbReference type="Pfam" id="PF13927">
    <property type="entry name" value="Ig_3"/>
    <property type="match status" value="1"/>
</dbReference>
<keyword evidence="4" id="KW-0677">Repeat</keyword>
<dbReference type="SMART" id="SM00409">
    <property type="entry name" value="IG"/>
    <property type="match status" value="9"/>
</dbReference>
<proteinExistence type="predicted"/>
<dbReference type="FunFam" id="2.60.40.10:FF:000464">
    <property type="entry name" value="Putative obscurin-like protein 1"/>
    <property type="match status" value="1"/>
</dbReference>
<evidence type="ECO:0000259" key="8">
    <source>
        <dbReference type="PROSITE" id="PS50853"/>
    </source>
</evidence>
<keyword evidence="5" id="KW-1015">Disulfide bond</keyword>
<dbReference type="AlphaFoldDB" id="A0A673G7R6"/>
<evidence type="ECO:0000256" key="3">
    <source>
        <dbReference type="ARBA" id="ARBA00022553"/>
    </source>
</evidence>
<feature type="domain" description="Ig-like" evidence="7">
    <location>
        <begin position="684"/>
        <end position="779"/>
    </location>
</feature>